<evidence type="ECO:0000256" key="5">
    <source>
        <dbReference type="ARBA" id="ARBA00023136"/>
    </source>
</evidence>
<gene>
    <name evidence="9" type="ORF">E2K98_18110</name>
    <name evidence="8" type="ORF">RCG21_05370</name>
</gene>
<dbReference type="GO" id="GO:0009847">
    <property type="term" value="P:spore germination"/>
    <property type="evidence" value="ECO:0007669"/>
    <property type="project" value="UniProtKB-UniRule"/>
</dbReference>
<evidence type="ECO:0000256" key="7">
    <source>
        <dbReference type="SAM" id="Phobius"/>
    </source>
</evidence>
<dbReference type="PANTHER" id="PTHR22550:SF5">
    <property type="entry name" value="LEUCINE ZIPPER PROTEIN 4"/>
    <property type="match status" value="1"/>
</dbReference>
<comment type="caution">
    <text evidence="9">The sequence shown here is derived from an EMBL/GenBank/DDBJ whole genome shotgun (WGS) entry which is preliminary data.</text>
</comment>
<accession>A0A4R5VNK9</accession>
<comment type="similarity">
    <text evidence="2 6">Belongs to the GerABKA family.</text>
</comment>
<feature type="transmembrane region" description="Helical" evidence="7">
    <location>
        <begin position="412"/>
        <end position="436"/>
    </location>
</feature>
<protein>
    <submittedName>
        <fullName evidence="9">Spore germination protein</fullName>
    </submittedName>
</protein>
<evidence type="ECO:0000313" key="10">
    <source>
        <dbReference type="Proteomes" id="UP000295132"/>
    </source>
</evidence>
<dbReference type="AlphaFoldDB" id="A0A4R5VNK9"/>
<evidence type="ECO:0000256" key="2">
    <source>
        <dbReference type="ARBA" id="ARBA00005278"/>
    </source>
</evidence>
<evidence type="ECO:0000256" key="3">
    <source>
        <dbReference type="ARBA" id="ARBA00022692"/>
    </source>
</evidence>
<evidence type="ECO:0000256" key="4">
    <source>
        <dbReference type="ARBA" id="ARBA00022989"/>
    </source>
</evidence>
<reference evidence="9 10" key="1">
    <citation type="submission" date="2019-03" db="EMBL/GenBank/DDBJ databases">
        <title>Bacillus niacini sp. nov. a Nicotinate-Metabolizing Mesophile Isolated from Soil.</title>
        <authorList>
            <person name="Zhang G."/>
        </authorList>
    </citation>
    <scope>NUCLEOTIDE SEQUENCE [LARGE SCALE GENOMIC DNA]</scope>
    <source>
        <strain evidence="9 10">WN066</strain>
    </source>
</reference>
<dbReference type="InterPro" id="IPR004995">
    <property type="entry name" value="Spore_Ger"/>
</dbReference>
<proteinExistence type="inferred from homology"/>
<name>A0A4R5VNK9_9BACI</name>
<evidence type="ECO:0000256" key="1">
    <source>
        <dbReference type="ARBA" id="ARBA00004141"/>
    </source>
</evidence>
<keyword evidence="11" id="KW-1185">Reference proteome</keyword>
<dbReference type="Proteomes" id="UP000295132">
    <property type="component" value="Unassembled WGS sequence"/>
</dbReference>
<dbReference type="InterPro" id="IPR050768">
    <property type="entry name" value="UPF0353/GerABKA_families"/>
</dbReference>
<dbReference type="RefSeq" id="WP_133336569.1">
    <property type="nucleotide sequence ID" value="NZ_JAVGVR010000001.1"/>
</dbReference>
<organism evidence="9 10">
    <name type="scientific">Bacillus salipaludis</name>
    <dbReference type="NCBI Taxonomy" id="2547811"/>
    <lineage>
        <taxon>Bacteria</taxon>
        <taxon>Bacillati</taxon>
        <taxon>Bacillota</taxon>
        <taxon>Bacilli</taxon>
        <taxon>Bacillales</taxon>
        <taxon>Bacillaceae</taxon>
        <taxon>Bacillus</taxon>
    </lineage>
</organism>
<dbReference type="Proteomes" id="UP001178888">
    <property type="component" value="Unassembled WGS sequence"/>
</dbReference>
<dbReference type="EMBL" id="JAVGVR010000001">
    <property type="protein sequence ID" value="MDQ6595826.1"/>
    <property type="molecule type" value="Genomic_DNA"/>
</dbReference>
<reference evidence="8" key="2">
    <citation type="submission" date="2023-08" db="EMBL/GenBank/DDBJ databases">
        <title>Nitrogen cycling bacteria in agricultural field soils.</title>
        <authorList>
            <person name="Jang J."/>
        </authorList>
    </citation>
    <scope>NUCLEOTIDE SEQUENCE</scope>
    <source>
        <strain evidence="8">PS3-36</strain>
    </source>
</reference>
<feature type="transmembrane region" description="Helical" evidence="7">
    <location>
        <begin position="370"/>
        <end position="392"/>
    </location>
</feature>
<dbReference type="PIRSF" id="PIRSF005690">
    <property type="entry name" value="GerBA"/>
    <property type="match status" value="1"/>
</dbReference>
<evidence type="ECO:0000313" key="11">
    <source>
        <dbReference type="Proteomes" id="UP001178888"/>
    </source>
</evidence>
<sequence>MKRPLFNREPNKLPSDIGKSAFECRVQFIKDAFGNTEDLLMLPILYHEEKGILFYLETISDSEKIQESILVPLCKNPELDFGEIPYTAETKSKIMLEDTINALLQGNTILIVHGEDDLFSFNTKKDLSRSPKEPDNEKAVRGSHAGFVESLSTNLGFIRQAIQSKHLRVNYHRTGQYTNTQIAVVYMDGITNLTLVKRLEERLQTLSTDMTFSPGYLEELIEDQPLSPFPHILFTERPDRAIAQLMEGRIVLMSEGSCDVLVLPVSFFSFFQTTDDYNSRILTSSTFRLLRVTSFFLSLLLPALYIAVIGFHFEIIPNEILFLVKNSVENIPFPPLIEAMIMAFTIELIREAGIRLPSPIGQTIGIVGGLIIGDAIVSAGLVSNIMVIVIALTSISSYTISSYEMSNTVRLLTFPIMLSAATFGFVGIIFSLMFIVGHLCKIESLGTPYFTPVAPFNVQGMKDAFIRFPLWLLKFRPRELLVQNKKRLYRPRRWEKNEK</sequence>
<keyword evidence="5 6" id="KW-0472">Membrane</keyword>
<dbReference type="Pfam" id="PF03323">
    <property type="entry name" value="GerA"/>
    <property type="match status" value="1"/>
</dbReference>
<evidence type="ECO:0000313" key="8">
    <source>
        <dbReference type="EMBL" id="MDQ6595826.1"/>
    </source>
</evidence>
<dbReference type="PANTHER" id="PTHR22550">
    <property type="entry name" value="SPORE GERMINATION PROTEIN"/>
    <property type="match status" value="1"/>
</dbReference>
<comment type="subcellular location">
    <subcellularLocation>
        <location evidence="6">Cell membrane</location>
    </subcellularLocation>
    <subcellularLocation>
        <location evidence="1">Membrane</location>
        <topology evidence="1">Multi-pass membrane protein</topology>
    </subcellularLocation>
</comment>
<dbReference type="GO" id="GO:0005886">
    <property type="term" value="C:plasma membrane"/>
    <property type="evidence" value="ECO:0007669"/>
    <property type="project" value="UniProtKB-SubCell"/>
</dbReference>
<feature type="transmembrane region" description="Helical" evidence="7">
    <location>
        <begin position="289"/>
        <end position="311"/>
    </location>
</feature>
<dbReference type="EMBL" id="SMYO01000008">
    <property type="protein sequence ID" value="TDK59839.1"/>
    <property type="molecule type" value="Genomic_DNA"/>
</dbReference>
<evidence type="ECO:0000313" key="9">
    <source>
        <dbReference type="EMBL" id="TDK59839.1"/>
    </source>
</evidence>
<keyword evidence="4 7" id="KW-1133">Transmembrane helix</keyword>
<evidence type="ECO:0000256" key="6">
    <source>
        <dbReference type="PIRNR" id="PIRNR005690"/>
    </source>
</evidence>
<keyword evidence="3 7" id="KW-0812">Transmembrane</keyword>